<name>A0AAV5EFH4_ELECO</name>
<keyword evidence="8" id="KW-0812">Transmembrane</keyword>
<dbReference type="PROSITE" id="PS00086">
    <property type="entry name" value="CYTOCHROME_P450"/>
    <property type="match status" value="1"/>
</dbReference>
<dbReference type="GO" id="GO:0005506">
    <property type="term" value="F:iron ion binding"/>
    <property type="evidence" value="ECO:0007669"/>
    <property type="project" value="InterPro"/>
</dbReference>
<proteinExistence type="inferred from homology"/>
<dbReference type="GO" id="GO:0051502">
    <property type="term" value="P:diterpene phytoalexin biosynthetic process"/>
    <property type="evidence" value="ECO:0007669"/>
    <property type="project" value="UniProtKB-ARBA"/>
</dbReference>
<reference evidence="9" key="1">
    <citation type="journal article" date="2018" name="DNA Res.">
        <title>Multiple hybrid de novo genome assembly of finger millet, an orphan allotetraploid crop.</title>
        <authorList>
            <person name="Hatakeyama M."/>
            <person name="Aluri S."/>
            <person name="Balachadran M.T."/>
            <person name="Sivarajan S.R."/>
            <person name="Patrignani A."/>
            <person name="Gruter S."/>
            <person name="Poveda L."/>
            <person name="Shimizu-Inatsugi R."/>
            <person name="Baeten J."/>
            <person name="Francoijs K.J."/>
            <person name="Nataraja K.N."/>
            <person name="Reddy Y.A.N."/>
            <person name="Phadnis S."/>
            <person name="Ravikumar R.L."/>
            <person name="Schlapbach R."/>
            <person name="Sreeman S.M."/>
            <person name="Shimizu K.K."/>
        </authorList>
    </citation>
    <scope>NUCLEOTIDE SEQUENCE</scope>
</reference>
<dbReference type="InterPro" id="IPR001128">
    <property type="entry name" value="Cyt_P450"/>
</dbReference>
<dbReference type="CDD" id="cd11073">
    <property type="entry name" value="CYP76-like"/>
    <property type="match status" value="1"/>
</dbReference>
<evidence type="ECO:0000313" key="10">
    <source>
        <dbReference type="Proteomes" id="UP001054889"/>
    </source>
</evidence>
<keyword evidence="10" id="KW-1185">Reference proteome</keyword>
<comment type="caution">
    <text evidence="9">The sequence shown here is derived from an EMBL/GenBank/DDBJ whole genome shotgun (WGS) entry which is preliminary data.</text>
</comment>
<evidence type="ECO:0000256" key="1">
    <source>
        <dbReference type="ARBA" id="ARBA00010617"/>
    </source>
</evidence>
<dbReference type="InterPro" id="IPR036396">
    <property type="entry name" value="Cyt_P450_sf"/>
</dbReference>
<organism evidence="9 10">
    <name type="scientific">Eleusine coracana subsp. coracana</name>
    <dbReference type="NCBI Taxonomy" id="191504"/>
    <lineage>
        <taxon>Eukaryota</taxon>
        <taxon>Viridiplantae</taxon>
        <taxon>Streptophyta</taxon>
        <taxon>Embryophyta</taxon>
        <taxon>Tracheophyta</taxon>
        <taxon>Spermatophyta</taxon>
        <taxon>Magnoliopsida</taxon>
        <taxon>Liliopsida</taxon>
        <taxon>Poales</taxon>
        <taxon>Poaceae</taxon>
        <taxon>PACMAD clade</taxon>
        <taxon>Chloridoideae</taxon>
        <taxon>Cynodonteae</taxon>
        <taxon>Eleusininae</taxon>
        <taxon>Eleusine</taxon>
    </lineage>
</organism>
<dbReference type="AlphaFoldDB" id="A0AAV5EFH4"/>
<dbReference type="GO" id="GO:0006952">
    <property type="term" value="P:defense response"/>
    <property type="evidence" value="ECO:0007669"/>
    <property type="project" value="UniProtKB-KW"/>
</dbReference>
<keyword evidence="8" id="KW-0472">Membrane</keyword>
<keyword evidence="2 6" id="KW-0479">Metal-binding</keyword>
<evidence type="ECO:0000256" key="3">
    <source>
        <dbReference type="ARBA" id="ARBA00022821"/>
    </source>
</evidence>
<keyword evidence="7" id="KW-0503">Monooxygenase</keyword>
<accession>A0AAV5EFH4</accession>
<dbReference type="InterPro" id="IPR002401">
    <property type="entry name" value="Cyt_P450_E_grp-I"/>
</dbReference>
<dbReference type="PRINTS" id="PR00385">
    <property type="entry name" value="P450"/>
</dbReference>
<dbReference type="Proteomes" id="UP001054889">
    <property type="component" value="Unassembled WGS sequence"/>
</dbReference>
<dbReference type="GO" id="GO:0016709">
    <property type="term" value="F:oxidoreductase activity, acting on paired donors, with incorporation or reduction of molecular oxygen, NAD(P)H as one donor, and incorporation of one atom of oxygen"/>
    <property type="evidence" value="ECO:0007669"/>
    <property type="project" value="UniProtKB-ARBA"/>
</dbReference>
<dbReference type="FunFam" id="1.10.630.10:FF:000007">
    <property type="entry name" value="Cytochrome P450 76C4"/>
    <property type="match status" value="1"/>
</dbReference>
<dbReference type="PANTHER" id="PTHR47950">
    <property type="entry name" value="CYTOCHROME P450, FAMILY 76, SUBFAMILY C, POLYPEPTIDE 5-RELATED"/>
    <property type="match status" value="1"/>
</dbReference>
<gene>
    <name evidence="9" type="primary">gb08563</name>
    <name evidence="9" type="ORF">PR202_gb08563</name>
</gene>
<keyword evidence="5 6" id="KW-0408">Iron</keyword>
<evidence type="ECO:0000256" key="8">
    <source>
        <dbReference type="SAM" id="Phobius"/>
    </source>
</evidence>
<evidence type="ECO:0000256" key="2">
    <source>
        <dbReference type="ARBA" id="ARBA00022723"/>
    </source>
</evidence>
<keyword evidence="4 7" id="KW-0560">Oxidoreductase</keyword>
<dbReference type="EMBL" id="BQKI01000075">
    <property type="protein sequence ID" value="GJN21113.1"/>
    <property type="molecule type" value="Genomic_DNA"/>
</dbReference>
<dbReference type="Pfam" id="PF00067">
    <property type="entry name" value="p450"/>
    <property type="match status" value="1"/>
</dbReference>
<protein>
    <recommendedName>
        <fullName evidence="11">Cytochrome P450</fullName>
    </recommendedName>
</protein>
<evidence type="ECO:0000313" key="9">
    <source>
        <dbReference type="EMBL" id="GJN21113.1"/>
    </source>
</evidence>
<dbReference type="PRINTS" id="PR00463">
    <property type="entry name" value="EP450I"/>
</dbReference>
<comment type="similarity">
    <text evidence="1 7">Belongs to the cytochrome P450 family.</text>
</comment>
<dbReference type="GO" id="GO:0020037">
    <property type="term" value="F:heme binding"/>
    <property type="evidence" value="ECO:0007669"/>
    <property type="project" value="InterPro"/>
</dbReference>
<reference evidence="9" key="2">
    <citation type="submission" date="2021-12" db="EMBL/GenBank/DDBJ databases">
        <title>Resequencing data analysis of finger millet.</title>
        <authorList>
            <person name="Hatakeyama M."/>
            <person name="Aluri S."/>
            <person name="Balachadran M.T."/>
            <person name="Sivarajan S.R."/>
            <person name="Poveda L."/>
            <person name="Shimizu-Inatsugi R."/>
            <person name="Schlapbach R."/>
            <person name="Sreeman S.M."/>
            <person name="Shimizu K.K."/>
        </authorList>
    </citation>
    <scope>NUCLEOTIDE SEQUENCE</scope>
</reference>
<dbReference type="InterPro" id="IPR017972">
    <property type="entry name" value="Cyt_P450_CS"/>
</dbReference>
<evidence type="ECO:0000256" key="4">
    <source>
        <dbReference type="ARBA" id="ARBA00023002"/>
    </source>
</evidence>
<comment type="cofactor">
    <cofactor evidence="6">
        <name>heme</name>
        <dbReference type="ChEBI" id="CHEBI:30413"/>
    </cofactor>
</comment>
<dbReference type="PANTHER" id="PTHR47950:SF7">
    <property type="entry name" value="OS12G0196700 PROTEIN"/>
    <property type="match status" value="1"/>
</dbReference>
<evidence type="ECO:0000256" key="6">
    <source>
        <dbReference type="PIRSR" id="PIRSR602401-1"/>
    </source>
</evidence>
<dbReference type="SUPFAM" id="SSF48264">
    <property type="entry name" value="Cytochrome P450"/>
    <property type="match status" value="1"/>
</dbReference>
<dbReference type="Gene3D" id="1.10.630.10">
    <property type="entry name" value="Cytochrome P450"/>
    <property type="match status" value="1"/>
</dbReference>
<keyword evidence="6 7" id="KW-0349">Heme</keyword>
<feature type="transmembrane region" description="Helical" evidence="8">
    <location>
        <begin position="6"/>
        <end position="24"/>
    </location>
</feature>
<keyword evidence="8" id="KW-1133">Transmembrane helix</keyword>
<evidence type="ECO:0000256" key="5">
    <source>
        <dbReference type="ARBA" id="ARBA00023004"/>
    </source>
</evidence>
<sequence length="503" mass="55785">MATTSLVVAVAVSFVVIVISVYAFQLLTNARRHLPPGPLPLPLVGNLLHIGRDNPHRSLAHLAERYGGSLMSVRLGVVQAVVVSSADAASEILHKHNAHVADRPAVDAWLANGHRANSLIGSQPNARWRALRKLCVTELFASSRLNALRPMREEKAAELVRHVSRHAARGEAVTVRDLAFTAAMNILSGALFSVDLDSGPSDREFKDAVKEATLVLVAPNVSDFFPAIAAADLQGLRRRMASLVALSYRAIDQQFEQRLRGREAREPRKNDMLDTVLDREQAEWKQDGSLIDRQAIKGMFTDLFAAGSDTSSTTVEWAMTALLQHPEAMNKVKRELRQVLGNKARVEESDIDRLPYLQAVVKEVLRFYPSVAVTLYRAQETVHVQGYTIPQGTTIILNIWAVHRNAHVWDDPAKFEPERFINRESDLSGKDSKLIPFGGGRRTCVGLPLAYRTIHLILASLLHHFEWDLPQEAMDNGLDMTEKFGLVVSMATPLKAIPKKCEL</sequence>
<evidence type="ECO:0000256" key="7">
    <source>
        <dbReference type="RuleBase" id="RU000461"/>
    </source>
</evidence>
<evidence type="ECO:0008006" key="11">
    <source>
        <dbReference type="Google" id="ProtNLM"/>
    </source>
</evidence>
<feature type="binding site" description="axial binding residue" evidence="6">
    <location>
        <position position="444"/>
    </location>
    <ligand>
        <name>heme</name>
        <dbReference type="ChEBI" id="CHEBI:30413"/>
    </ligand>
    <ligandPart>
        <name>Fe</name>
        <dbReference type="ChEBI" id="CHEBI:18248"/>
    </ligandPart>
</feature>
<keyword evidence="3" id="KW-0611">Plant defense</keyword>